<gene>
    <name evidence="2" type="ORF">HX882_24700</name>
</gene>
<dbReference type="GO" id="GO:0016887">
    <property type="term" value="F:ATP hydrolysis activity"/>
    <property type="evidence" value="ECO:0007669"/>
    <property type="project" value="InterPro"/>
</dbReference>
<dbReference type="EMBL" id="JACAQB010000022">
    <property type="protein sequence ID" value="NWB99099.1"/>
    <property type="molecule type" value="Genomic_DNA"/>
</dbReference>
<dbReference type="CDD" id="cd00267">
    <property type="entry name" value="ABC_ATPase"/>
    <property type="match status" value="1"/>
</dbReference>
<keyword evidence="2" id="KW-0067">ATP-binding</keyword>
<keyword evidence="2" id="KW-0547">Nucleotide-binding</keyword>
<dbReference type="InterPro" id="IPR051396">
    <property type="entry name" value="Bact_Antivir_Def_Nuclease"/>
</dbReference>
<comment type="caution">
    <text evidence="2">The sequence shown here is derived from an EMBL/GenBank/DDBJ whole genome shotgun (WGS) entry which is preliminary data.</text>
</comment>
<evidence type="ECO:0000313" key="2">
    <source>
        <dbReference type="EMBL" id="NWB99099.1"/>
    </source>
</evidence>
<name>A0A7Y7XGB2_9PSED</name>
<dbReference type="AlphaFoldDB" id="A0A7Y7XGB2"/>
<dbReference type="PANTHER" id="PTHR43581:SF2">
    <property type="entry name" value="EXCINUCLEASE ATPASE SUBUNIT"/>
    <property type="match status" value="1"/>
</dbReference>
<dbReference type="GO" id="GO:0005524">
    <property type="term" value="F:ATP binding"/>
    <property type="evidence" value="ECO:0007669"/>
    <property type="project" value="UniProtKB-KW"/>
</dbReference>
<accession>A0A7Y7XGB2</accession>
<dbReference type="PANTHER" id="PTHR43581">
    <property type="entry name" value="ATP/GTP PHOSPHATASE"/>
    <property type="match status" value="1"/>
</dbReference>
<dbReference type="InterPro" id="IPR003959">
    <property type="entry name" value="ATPase_AAA_core"/>
</dbReference>
<evidence type="ECO:0000259" key="1">
    <source>
        <dbReference type="Pfam" id="PF13304"/>
    </source>
</evidence>
<reference evidence="2 3" key="1">
    <citation type="submission" date="2020-04" db="EMBL/GenBank/DDBJ databases">
        <title>Molecular characterization of pseudomonads from Agaricus bisporus reveal novel blotch 2 pathogens in Western Europe.</title>
        <authorList>
            <person name="Taparia T."/>
            <person name="Krijger M."/>
            <person name="Haynes E."/>
            <person name="Elpinstone J.G."/>
            <person name="Noble R."/>
            <person name="Van Der Wolf J."/>
        </authorList>
    </citation>
    <scope>NUCLEOTIDE SEQUENCE [LARGE SCALE GENOMIC DNA]</scope>
    <source>
        <strain evidence="2 3">H7001</strain>
    </source>
</reference>
<dbReference type="Pfam" id="PF13304">
    <property type="entry name" value="AAA_21"/>
    <property type="match status" value="1"/>
</dbReference>
<dbReference type="Proteomes" id="UP000539985">
    <property type="component" value="Unassembled WGS sequence"/>
</dbReference>
<dbReference type="InterPro" id="IPR027417">
    <property type="entry name" value="P-loop_NTPase"/>
</dbReference>
<feature type="domain" description="ATPase AAA-type core" evidence="1">
    <location>
        <begin position="333"/>
        <end position="433"/>
    </location>
</feature>
<dbReference type="Gene3D" id="3.40.50.300">
    <property type="entry name" value="P-loop containing nucleotide triphosphate hydrolases"/>
    <property type="match status" value="1"/>
</dbReference>
<protein>
    <submittedName>
        <fullName evidence="2">ATP-binding protein</fullName>
    </submittedName>
</protein>
<evidence type="ECO:0000313" key="3">
    <source>
        <dbReference type="Proteomes" id="UP000539985"/>
    </source>
</evidence>
<dbReference type="SUPFAM" id="SSF52540">
    <property type="entry name" value="P-loop containing nucleoside triphosphate hydrolases"/>
    <property type="match status" value="1"/>
</dbReference>
<dbReference type="RefSeq" id="WP_177104853.1">
    <property type="nucleotide sequence ID" value="NZ_JACAQB010000022.1"/>
</dbReference>
<proteinExistence type="predicted"/>
<sequence length="447" mass="50520">MSDRLISSIHIQGLFGLYDYKLPKKGELEDAAILYGDNGVGKSTVLRLAFHLLSAGNNKGHRTALYRAEFSQLEVVLTSGIKLNALRNGDVLILSIIKNLEIIALWEHDPNESESSVRYEVVGKEVRRVTTNKKQVDLKWYGEKVYLKALANCTPNLFLLNAERYLHSDSIPDATDEVEFRKIMHFEERPKINDLVARTREIGLAQAMNSTFRWIADKALQGANQGSTNVHAVYGQVLQHLMAPTNNREEMGKVDVDSLSRQLSLIEIKTSLLANYDLAIPLPMAGFKKALTSNAASRPELAASLLKPYIESIEGRLEAVEPIYQLVHRFVETINQFLSDKKIEFKVGSGFKLKNRKGVELDPTQLSSGEQQLLLLFCYVLTARDTSTVFMIDEPEISLNIKWQRQLVQSLLDITEGAKIQFIFASHSLELLSQHRNRVIKLDNYHE</sequence>
<organism evidence="2 3">
    <name type="scientific">Pseudomonas gingeri</name>
    <dbReference type="NCBI Taxonomy" id="117681"/>
    <lineage>
        <taxon>Bacteria</taxon>
        <taxon>Pseudomonadati</taxon>
        <taxon>Pseudomonadota</taxon>
        <taxon>Gammaproteobacteria</taxon>
        <taxon>Pseudomonadales</taxon>
        <taxon>Pseudomonadaceae</taxon>
        <taxon>Pseudomonas</taxon>
    </lineage>
</organism>